<evidence type="ECO:0000313" key="1">
    <source>
        <dbReference type="EMBL" id="MBK1871044.1"/>
    </source>
</evidence>
<reference evidence="1" key="1">
    <citation type="submission" date="2021-01" db="EMBL/GenBank/DDBJ databases">
        <authorList>
            <person name="Sun Q."/>
        </authorList>
    </citation>
    <scope>NUCLEOTIDE SEQUENCE</scope>
    <source>
        <strain evidence="1">YIM B02566</strain>
    </source>
</reference>
<gene>
    <name evidence="1" type="ORF">JHL16_32055</name>
</gene>
<dbReference type="EMBL" id="JAENHL010000008">
    <property type="protein sequence ID" value="MBK1871044.1"/>
    <property type="molecule type" value="Genomic_DNA"/>
</dbReference>
<comment type="caution">
    <text evidence="1">The sequence shown here is derived from an EMBL/GenBank/DDBJ whole genome shotgun (WGS) entry which is preliminary data.</text>
</comment>
<name>A0ACC5REI3_9HYPH</name>
<organism evidence="1 2">
    <name type="scientific">Taklimakanibacter albus</name>
    <dbReference type="NCBI Taxonomy" id="2800327"/>
    <lineage>
        <taxon>Bacteria</taxon>
        <taxon>Pseudomonadati</taxon>
        <taxon>Pseudomonadota</taxon>
        <taxon>Alphaproteobacteria</taxon>
        <taxon>Hyphomicrobiales</taxon>
        <taxon>Aestuariivirgaceae</taxon>
        <taxon>Taklimakanibacter</taxon>
    </lineage>
</organism>
<evidence type="ECO:0000313" key="2">
    <source>
        <dbReference type="Proteomes" id="UP000616151"/>
    </source>
</evidence>
<sequence>MTTPARRSFTGTEARQLLRRGRTGALGTNNLDPTGPYISLANVATDAVGHPVIFISKLAWHTRNILANPSGSLMVSEIPAEGDALTGPRVTLMGEFQPVPAAEIAERYAQHHPAARFYLEFPDFSFWRLFPQKIHAVAGFGRIETMEPDEVFLPESAAAAVMAGAPSAIAHMNEDHADAVELYATRLLAAAPGNWRITAIDPDGAHLSLGDKALRLAFDEPVSGPDGLRQAFVALARRARESDVKPSDK</sequence>
<protein>
    <submittedName>
        <fullName evidence="1">HugZ family protein</fullName>
    </submittedName>
</protein>
<accession>A0ACC5REI3</accession>
<dbReference type="Proteomes" id="UP000616151">
    <property type="component" value="Unassembled WGS sequence"/>
</dbReference>
<keyword evidence="2" id="KW-1185">Reference proteome</keyword>
<proteinExistence type="predicted"/>